<dbReference type="EMBL" id="KN846961">
    <property type="protein sequence ID" value="KIW63719.1"/>
    <property type="molecule type" value="Genomic_DNA"/>
</dbReference>
<feature type="domain" description="G protein-coupled receptor GPR1/2/3 C-terminal" evidence="8">
    <location>
        <begin position="407"/>
        <end position="480"/>
    </location>
</feature>
<evidence type="ECO:0000256" key="3">
    <source>
        <dbReference type="ARBA" id="ARBA00022989"/>
    </source>
</evidence>
<feature type="region of interest" description="Disordered" evidence="5">
    <location>
        <begin position="543"/>
        <end position="583"/>
    </location>
</feature>
<dbReference type="InterPro" id="IPR022596">
    <property type="entry name" value="GPR1/2/3_C"/>
</dbReference>
<feature type="transmembrane region" description="Helical" evidence="6">
    <location>
        <begin position="163"/>
        <end position="181"/>
    </location>
</feature>
<feature type="transmembrane region" description="Helical" evidence="6">
    <location>
        <begin position="121"/>
        <end position="143"/>
    </location>
</feature>
<dbReference type="GO" id="GO:0005886">
    <property type="term" value="C:plasma membrane"/>
    <property type="evidence" value="ECO:0007669"/>
    <property type="project" value="TreeGrafter"/>
</dbReference>
<comment type="subcellular location">
    <subcellularLocation>
        <location evidence="1">Membrane</location>
        <topology evidence="1">Multi-pass membrane protein</topology>
    </subcellularLocation>
</comment>
<dbReference type="HOGENOM" id="CLU_017709_1_0_1"/>
<organism evidence="9 10">
    <name type="scientific">Phialophora macrospora</name>
    <dbReference type="NCBI Taxonomy" id="1851006"/>
    <lineage>
        <taxon>Eukaryota</taxon>
        <taxon>Fungi</taxon>
        <taxon>Dikarya</taxon>
        <taxon>Ascomycota</taxon>
        <taxon>Pezizomycotina</taxon>
        <taxon>Eurotiomycetes</taxon>
        <taxon>Chaetothyriomycetidae</taxon>
        <taxon>Chaetothyriales</taxon>
        <taxon>Herpotrichiellaceae</taxon>
        <taxon>Phialophora</taxon>
    </lineage>
</organism>
<evidence type="ECO:0000313" key="10">
    <source>
        <dbReference type="Proteomes" id="UP000054266"/>
    </source>
</evidence>
<dbReference type="Gene3D" id="1.20.1070.10">
    <property type="entry name" value="Rhodopsin 7-helix transmembrane proteins"/>
    <property type="match status" value="1"/>
</dbReference>
<feature type="transmembrane region" description="Helical" evidence="6">
    <location>
        <begin position="47"/>
        <end position="71"/>
    </location>
</feature>
<evidence type="ECO:0000256" key="1">
    <source>
        <dbReference type="ARBA" id="ARBA00004141"/>
    </source>
</evidence>
<evidence type="ECO:0000313" key="9">
    <source>
        <dbReference type="EMBL" id="KIW63719.1"/>
    </source>
</evidence>
<feature type="compositionally biased region" description="Basic and acidic residues" evidence="5">
    <location>
        <begin position="388"/>
        <end position="401"/>
    </location>
</feature>
<evidence type="ECO:0000259" key="7">
    <source>
        <dbReference type="Pfam" id="PF11710"/>
    </source>
</evidence>
<evidence type="ECO:0000256" key="6">
    <source>
        <dbReference type="SAM" id="Phobius"/>
    </source>
</evidence>
<evidence type="ECO:0000256" key="5">
    <source>
        <dbReference type="SAM" id="MobiDB-lite"/>
    </source>
</evidence>
<evidence type="ECO:0000256" key="2">
    <source>
        <dbReference type="ARBA" id="ARBA00022692"/>
    </source>
</evidence>
<dbReference type="STRING" id="5601.A0A0D2FUG8"/>
<protein>
    <recommendedName>
        <fullName evidence="11">G-protein coupled receptors family 1 profile domain-containing protein</fullName>
    </recommendedName>
</protein>
<name>A0A0D2FUG8_9EURO</name>
<dbReference type="PANTHER" id="PTHR23112:SF37">
    <property type="entry name" value="G PROTEIN-COUPLED RECEPTOR GPR1"/>
    <property type="match status" value="1"/>
</dbReference>
<dbReference type="Pfam" id="PF11970">
    <property type="entry name" value="GPR_Gpa2_C"/>
    <property type="match status" value="1"/>
</dbReference>
<keyword evidence="2 6" id="KW-0812">Transmembrane</keyword>
<dbReference type="SUPFAM" id="SSF81321">
    <property type="entry name" value="Family A G protein-coupled receptor-like"/>
    <property type="match status" value="1"/>
</dbReference>
<evidence type="ECO:0008006" key="11">
    <source>
        <dbReference type="Google" id="ProtNLM"/>
    </source>
</evidence>
<gene>
    <name evidence="9" type="ORF">PV04_08702</name>
</gene>
<keyword evidence="3 6" id="KW-1133">Transmembrane helix</keyword>
<evidence type="ECO:0000256" key="4">
    <source>
        <dbReference type="ARBA" id="ARBA00023136"/>
    </source>
</evidence>
<feature type="compositionally biased region" description="Basic and acidic residues" evidence="5">
    <location>
        <begin position="360"/>
        <end position="372"/>
    </location>
</feature>
<feature type="transmembrane region" description="Helical" evidence="6">
    <location>
        <begin position="91"/>
        <end position="109"/>
    </location>
</feature>
<proteinExistence type="predicted"/>
<feature type="transmembrane region" description="Helical" evidence="6">
    <location>
        <begin position="416"/>
        <end position="438"/>
    </location>
</feature>
<feature type="domain" description="Glucose receptor Git3-like N-terminal" evidence="7">
    <location>
        <begin position="48"/>
        <end position="235"/>
    </location>
</feature>
<feature type="transmembrane region" description="Helical" evidence="6">
    <location>
        <begin position="450"/>
        <end position="472"/>
    </location>
</feature>
<reference evidence="9 10" key="1">
    <citation type="submission" date="2015-01" db="EMBL/GenBank/DDBJ databases">
        <title>The Genome Sequence of Capronia semiimmersa CBS27337.</title>
        <authorList>
            <consortium name="The Broad Institute Genomics Platform"/>
            <person name="Cuomo C."/>
            <person name="de Hoog S."/>
            <person name="Gorbushina A."/>
            <person name="Stielow B."/>
            <person name="Teixiera M."/>
            <person name="Abouelleil A."/>
            <person name="Chapman S.B."/>
            <person name="Priest M."/>
            <person name="Young S.K."/>
            <person name="Wortman J."/>
            <person name="Nusbaum C."/>
            <person name="Birren B."/>
        </authorList>
    </citation>
    <scope>NUCLEOTIDE SEQUENCE [LARGE SCALE GENOMIC DNA]</scope>
    <source>
        <strain evidence="9 10">CBS 27337</strain>
    </source>
</reference>
<dbReference type="GO" id="GO:0007189">
    <property type="term" value="P:adenylate cyclase-activating G protein-coupled receptor signaling pathway"/>
    <property type="evidence" value="ECO:0007669"/>
    <property type="project" value="TreeGrafter"/>
</dbReference>
<evidence type="ECO:0000259" key="8">
    <source>
        <dbReference type="Pfam" id="PF11970"/>
    </source>
</evidence>
<accession>A0A0D2FUG8</accession>
<dbReference type="Proteomes" id="UP000054266">
    <property type="component" value="Unassembled WGS sequence"/>
</dbReference>
<feature type="transmembrane region" description="Helical" evidence="6">
    <location>
        <begin position="201"/>
        <end position="230"/>
    </location>
</feature>
<dbReference type="InterPro" id="IPR023041">
    <property type="entry name" value="Glucose_rcpt_Git3-like_N"/>
</dbReference>
<keyword evidence="4 6" id="KW-0472">Membrane</keyword>
<sequence length="610" mass="68595">MVSQYTSSSQPTTTSSLHTWAWRDTITGPTGVGKAAPAPLSTSQSRAVLITALSCACVSLVLVLLTLRWFLMMHRCFRHSLVLHLVASDTLKAVWYFVFPVVVLVGGPVGSTSNFCQASGFLLAFAIEASDMAILLIALHSTLSIIRSDHTIGKGGLYRCRNWIYPMWLGPPLLAASLAFINKEEGYTLAGSFCYLPKRPFWYRLALSWVPRYLIISLILIMYIWIYIYVYVKFRGFENLGAIDSTDETEMERRSGLCMKSNDVEQKGTDRIGWSIQSPVQSPSHWQPQYRIPGVRASLPCKPLQPWDHVNFITSRPLQVPIAEVLEDNEVENMMARGRGWSGDTQVAATDGAGHLALTQERDSKREGDPNKPPRGPAPYGVTDATPDDGRTKSLKAPDRPIDPLRKTRLAIRRQLRYLFIYPLVYTIMWSFPFAAHALNYNDYYVQHPIFWLSLVQTVMLSLQAGVDSIMFSCSEKPWRRVDASSKFSMPFLRRQSKALLRRCSFEKPSASTSDHLARQQPVANHIPTWWEAEGRRRNDSVWLGTDTTSHTLSPLTTRTRSRSPHHQRPNLYPRARSSEPGTAFGLELAPTARLSGNYVPDETGTGTLP</sequence>
<dbReference type="Pfam" id="PF11710">
    <property type="entry name" value="Git3"/>
    <property type="match status" value="1"/>
</dbReference>
<dbReference type="AlphaFoldDB" id="A0A0D2FUG8"/>
<feature type="compositionally biased region" description="Basic residues" evidence="5">
    <location>
        <begin position="560"/>
        <end position="569"/>
    </location>
</feature>
<feature type="compositionally biased region" description="Low complexity" evidence="5">
    <location>
        <begin position="548"/>
        <end position="559"/>
    </location>
</feature>
<keyword evidence="10" id="KW-1185">Reference proteome</keyword>
<dbReference type="PANTHER" id="PTHR23112">
    <property type="entry name" value="G PROTEIN-COUPLED RECEPTOR 157-RELATED"/>
    <property type="match status" value="1"/>
</dbReference>
<feature type="region of interest" description="Disordered" evidence="5">
    <location>
        <begin position="357"/>
        <end position="401"/>
    </location>
</feature>
<dbReference type="GO" id="GO:0004930">
    <property type="term" value="F:G protein-coupled receptor activity"/>
    <property type="evidence" value="ECO:0007669"/>
    <property type="project" value="TreeGrafter"/>
</dbReference>